<keyword evidence="8" id="KW-0479">Metal-binding</keyword>
<dbReference type="EMBL" id="BMAV01015538">
    <property type="protein sequence ID" value="GFY65521.1"/>
    <property type="molecule type" value="Genomic_DNA"/>
</dbReference>
<keyword evidence="5" id="KW-0396">Initiation factor</keyword>
<dbReference type="CDD" id="cd00771">
    <property type="entry name" value="ThrRS_core"/>
    <property type="match status" value="1"/>
</dbReference>
<dbReference type="PANTHER" id="PTHR11451">
    <property type="entry name" value="THREONINE-TRNA LIGASE"/>
    <property type="match status" value="1"/>
</dbReference>
<evidence type="ECO:0000256" key="13">
    <source>
        <dbReference type="ARBA" id="ARBA00022917"/>
    </source>
</evidence>
<feature type="domain" description="TGS" evidence="18">
    <location>
        <begin position="1"/>
        <end position="59"/>
    </location>
</feature>
<dbReference type="FunFam" id="3.30.930.10:FF:000002">
    <property type="entry name" value="Threonine--tRNA ligase"/>
    <property type="match status" value="1"/>
</dbReference>
<dbReference type="GO" id="GO:0006435">
    <property type="term" value="P:threonyl-tRNA aminoacylation"/>
    <property type="evidence" value="ECO:0007669"/>
    <property type="project" value="InterPro"/>
</dbReference>
<gene>
    <name evidence="19" type="primary">thrS</name>
    <name evidence="19" type="ORF">TNIN_40191</name>
</gene>
<evidence type="ECO:0000256" key="11">
    <source>
        <dbReference type="ARBA" id="ARBA00022840"/>
    </source>
</evidence>
<evidence type="ECO:0000313" key="19">
    <source>
        <dbReference type="EMBL" id="GFY65521.1"/>
    </source>
</evidence>
<keyword evidence="12" id="KW-0694">RNA-binding</keyword>
<evidence type="ECO:0000256" key="8">
    <source>
        <dbReference type="ARBA" id="ARBA00022723"/>
    </source>
</evidence>
<keyword evidence="20" id="KW-1185">Reference proteome</keyword>
<dbReference type="InterPro" id="IPR019814">
    <property type="entry name" value="Translation_initiation_fac_3_N"/>
</dbReference>
<keyword evidence="4" id="KW-0963">Cytoplasm</keyword>
<dbReference type="SUPFAM" id="SSF54364">
    <property type="entry name" value="Translation initiation factor IF3, N-terminal domain"/>
    <property type="match status" value="1"/>
</dbReference>
<dbReference type="HAMAP" id="MF_00184">
    <property type="entry name" value="Thr_tRNA_synth"/>
    <property type="match status" value="1"/>
</dbReference>
<evidence type="ECO:0000256" key="9">
    <source>
        <dbReference type="ARBA" id="ARBA00022741"/>
    </source>
</evidence>
<dbReference type="InterPro" id="IPR001288">
    <property type="entry name" value="Translation_initiation_fac_3"/>
</dbReference>
<dbReference type="SMART" id="SM00863">
    <property type="entry name" value="tRNA_SAD"/>
    <property type="match status" value="1"/>
</dbReference>
<dbReference type="AlphaFoldDB" id="A0A8X6Y6H7"/>
<dbReference type="InterPro" id="IPR002559">
    <property type="entry name" value="Transposase_11"/>
</dbReference>
<dbReference type="CDD" id="cd00860">
    <property type="entry name" value="ThrRS_anticodon"/>
    <property type="match status" value="1"/>
</dbReference>
<dbReference type="EC" id="6.1.1.3" evidence="3"/>
<dbReference type="PROSITE" id="PS50862">
    <property type="entry name" value="AA_TRNA_LIGASE_II"/>
    <property type="match status" value="1"/>
</dbReference>
<dbReference type="InterPro" id="IPR002314">
    <property type="entry name" value="aa-tRNA-synt_IIb"/>
</dbReference>
<dbReference type="FunFam" id="3.30.54.20:FF:000002">
    <property type="entry name" value="Threonine--tRNA ligase"/>
    <property type="match status" value="1"/>
</dbReference>
<dbReference type="NCBIfam" id="TIGR00418">
    <property type="entry name" value="thrS"/>
    <property type="match status" value="1"/>
</dbReference>
<dbReference type="InterPro" id="IPR002320">
    <property type="entry name" value="Thr-tRNA-ligase_IIa"/>
</dbReference>
<dbReference type="GO" id="GO:0005737">
    <property type="term" value="C:cytoplasm"/>
    <property type="evidence" value="ECO:0007669"/>
    <property type="project" value="InterPro"/>
</dbReference>
<evidence type="ECO:0000256" key="1">
    <source>
        <dbReference type="ARBA" id="ARBA00005439"/>
    </source>
</evidence>
<dbReference type="GO" id="GO:0046872">
    <property type="term" value="F:metal ion binding"/>
    <property type="evidence" value="ECO:0007669"/>
    <property type="project" value="UniProtKB-KW"/>
</dbReference>
<evidence type="ECO:0000256" key="14">
    <source>
        <dbReference type="ARBA" id="ARBA00023146"/>
    </source>
</evidence>
<dbReference type="Gene3D" id="3.30.110.10">
    <property type="entry name" value="Translation initiation factor 3 (IF-3), C-terminal domain"/>
    <property type="match status" value="1"/>
</dbReference>
<evidence type="ECO:0000256" key="10">
    <source>
        <dbReference type="ARBA" id="ARBA00022833"/>
    </source>
</evidence>
<dbReference type="Pfam" id="PF03129">
    <property type="entry name" value="HGTP_anticodon"/>
    <property type="match status" value="1"/>
</dbReference>
<dbReference type="Gene3D" id="3.10.20.30">
    <property type="match status" value="1"/>
</dbReference>
<dbReference type="InterPro" id="IPR006195">
    <property type="entry name" value="aa-tRNA-synth_II"/>
</dbReference>
<comment type="similarity">
    <text evidence="1">Belongs to the IF-3 family.</text>
</comment>
<comment type="catalytic activity">
    <reaction evidence="16">
        <text>tRNA(Thr) + L-threonine + ATP = L-threonyl-tRNA(Thr) + AMP + diphosphate + H(+)</text>
        <dbReference type="Rhea" id="RHEA:24624"/>
        <dbReference type="Rhea" id="RHEA-COMP:9670"/>
        <dbReference type="Rhea" id="RHEA-COMP:9704"/>
        <dbReference type="ChEBI" id="CHEBI:15378"/>
        <dbReference type="ChEBI" id="CHEBI:30616"/>
        <dbReference type="ChEBI" id="CHEBI:33019"/>
        <dbReference type="ChEBI" id="CHEBI:57926"/>
        <dbReference type="ChEBI" id="CHEBI:78442"/>
        <dbReference type="ChEBI" id="CHEBI:78534"/>
        <dbReference type="ChEBI" id="CHEBI:456215"/>
        <dbReference type="EC" id="6.1.1.3"/>
    </reaction>
</comment>
<dbReference type="SUPFAM" id="SSF55200">
    <property type="entry name" value="Translation initiation factor IF3, C-terminal domain"/>
    <property type="match status" value="1"/>
</dbReference>
<evidence type="ECO:0000259" key="17">
    <source>
        <dbReference type="PROSITE" id="PS50862"/>
    </source>
</evidence>
<comment type="similarity">
    <text evidence="2">Belongs to the class-II aminoacyl-tRNA synthetase family.</text>
</comment>
<dbReference type="GO" id="GO:0004829">
    <property type="term" value="F:threonine-tRNA ligase activity"/>
    <property type="evidence" value="ECO:0007669"/>
    <property type="project" value="UniProtKB-EC"/>
</dbReference>
<dbReference type="Gene3D" id="3.40.50.800">
    <property type="entry name" value="Anticodon-binding domain"/>
    <property type="match status" value="1"/>
</dbReference>
<dbReference type="PANTHER" id="PTHR11451:SF44">
    <property type="entry name" value="THREONINE--TRNA LIGASE, CHLOROPLASTIC_MITOCHONDRIAL 2"/>
    <property type="match status" value="1"/>
</dbReference>
<dbReference type="Gene3D" id="3.30.930.10">
    <property type="entry name" value="Bira Bifunctional Protein, Domain 2"/>
    <property type="match status" value="1"/>
</dbReference>
<evidence type="ECO:0000256" key="15">
    <source>
        <dbReference type="ARBA" id="ARBA00031900"/>
    </source>
</evidence>
<dbReference type="Pfam" id="PF01609">
    <property type="entry name" value="DDE_Tnp_1"/>
    <property type="match status" value="1"/>
</dbReference>
<keyword evidence="14" id="KW-0030">Aminoacyl-tRNA synthetase</keyword>
<keyword evidence="10" id="KW-0862">Zinc</keyword>
<keyword evidence="11" id="KW-0067">ATP-binding</keyword>
<dbReference type="SUPFAM" id="SSF81271">
    <property type="entry name" value="TGS-like"/>
    <property type="match status" value="1"/>
</dbReference>
<evidence type="ECO:0000259" key="18">
    <source>
        <dbReference type="PROSITE" id="PS51880"/>
    </source>
</evidence>
<dbReference type="Pfam" id="PF00587">
    <property type="entry name" value="tRNA-synt_2b"/>
    <property type="match status" value="1"/>
</dbReference>
<dbReference type="InterPro" id="IPR047246">
    <property type="entry name" value="ThrRS_anticodon"/>
</dbReference>
<dbReference type="Gene3D" id="3.30.980.10">
    <property type="entry name" value="Threonyl-trna Synthetase, Chain A, domain 2"/>
    <property type="match status" value="1"/>
</dbReference>
<dbReference type="Pfam" id="PF00707">
    <property type="entry name" value="IF3_C"/>
    <property type="match status" value="1"/>
</dbReference>
<accession>A0A8X6Y6H7</accession>
<dbReference type="InterPro" id="IPR033728">
    <property type="entry name" value="ThrRS_core"/>
</dbReference>
<evidence type="ECO:0000313" key="20">
    <source>
        <dbReference type="Proteomes" id="UP000886998"/>
    </source>
</evidence>
<dbReference type="InterPro" id="IPR019815">
    <property type="entry name" value="Translation_initiation_fac_3_C"/>
</dbReference>
<feature type="domain" description="Aminoacyl-transfer RNA synthetases class-II family profile" evidence="17">
    <location>
        <begin position="240"/>
        <end position="532"/>
    </location>
</feature>
<evidence type="ECO:0000256" key="5">
    <source>
        <dbReference type="ARBA" id="ARBA00022540"/>
    </source>
</evidence>
<dbReference type="SUPFAM" id="SSF55186">
    <property type="entry name" value="ThrRS/AlaRS common domain"/>
    <property type="match status" value="1"/>
</dbReference>
<dbReference type="FunFam" id="3.30.980.10:FF:000005">
    <property type="entry name" value="Threonyl-tRNA synthetase, mitochondrial"/>
    <property type="match status" value="1"/>
</dbReference>
<dbReference type="Pfam" id="PF05198">
    <property type="entry name" value="IF3_N"/>
    <property type="match status" value="1"/>
</dbReference>
<reference evidence="19" key="1">
    <citation type="submission" date="2020-08" db="EMBL/GenBank/DDBJ databases">
        <title>Multicomponent nature underlies the extraordinary mechanical properties of spider dragline silk.</title>
        <authorList>
            <person name="Kono N."/>
            <person name="Nakamura H."/>
            <person name="Mori M."/>
            <person name="Yoshida Y."/>
            <person name="Ohtoshi R."/>
            <person name="Malay A.D."/>
            <person name="Moran D.A.P."/>
            <person name="Tomita M."/>
            <person name="Numata K."/>
            <person name="Arakawa K."/>
        </authorList>
    </citation>
    <scope>NUCLEOTIDE SEQUENCE</scope>
</reference>
<dbReference type="InterPro" id="IPR012675">
    <property type="entry name" value="Beta-grasp_dom_sf"/>
</dbReference>
<dbReference type="OrthoDB" id="5423599at2759"/>
<dbReference type="GO" id="GO:0004803">
    <property type="term" value="F:transposase activity"/>
    <property type="evidence" value="ECO:0007669"/>
    <property type="project" value="InterPro"/>
</dbReference>
<dbReference type="NCBIfam" id="TIGR00168">
    <property type="entry name" value="infC"/>
    <property type="match status" value="1"/>
</dbReference>
<dbReference type="InterPro" id="IPR012947">
    <property type="entry name" value="tRNA_SAD"/>
</dbReference>
<sequence>MIKVTFSTEQKVKEYGGKVTGFDILQPDALKEAVALKVNGELYDLSRKIESDAEIKVIKLSDEAGLDIIRHDAAHIMAQAVKELFPNTQITIGPTIQDSFYYDFATDRTFTTDDLTAIEKKMKEIVKSNHRFVREVWTRKQAIDFFSGIGEKYKVDIISSIPEGENLTVYRQGDFVDLCRGPHSPSTGRVKAFKLMKVAGAYWRGDAKGPMLQRIYGTAWRNKDELNAYLECLKEAEKRDHRKIAKDMDLFHIQEEAVGQVFWHEQGYILYNVLESYIRKKLINNGYFEVKTPILVSKELWEKSGHWDKFRENMFIVDESESKKLAIKPMNCPCHVQIFNSHTRSYRDLPIRMAEFGTCHRNESSGSLHGLMRVRGFTQDDAHIFCMEEQVNSETIKFCDLLKEVYSELGFNEIFVKFSDRPDIRAGNDEVWDRAEKALLEAVKEAGLSYKLNPGEGAFYGPKLEFVLKDAIGRNWQCGTLQVDFILPERLGAFYIGADGHKHHPVMLHRAILGTFERFIGILIENYAGKFPVWLAPTQLAILTITNEADDYATEISNILKEQGVRVKTDLTNEKISYKIRLHSSNKVPILWIVGKNEVTSKTVSVRNLGSERQESFSLEKATESLLKTKEVRLVDHSGEMVGIVPLERALEFAQSVGLDLVEIVPDSTPPVCKILDYSKQKYDIKKKASEAKKKQKTLTIKEIKLGPNIGDHDYETKLRQARDLLAHGHKIKVTMRFKGRELINTEVGLEKLERLIRETEDIAKVRDGWKRATPSVGIIDSQSVKRLKRGSRGYDAGKKKKGRKHHYCRYIGSCIEADVHSANVQDRDGALDLLFKRKENTNITEVFADQRVIPKRWIVEEFFAWLSNFRRMDKDYEHSPLTSKTNIFFDMITIMLTKLAT</sequence>
<dbReference type="GO" id="GO:0000049">
    <property type="term" value="F:tRNA binding"/>
    <property type="evidence" value="ECO:0007669"/>
    <property type="project" value="UniProtKB-KW"/>
</dbReference>
<evidence type="ECO:0000256" key="4">
    <source>
        <dbReference type="ARBA" id="ARBA00022490"/>
    </source>
</evidence>
<dbReference type="PRINTS" id="PR01047">
    <property type="entry name" value="TRNASYNTHTHR"/>
</dbReference>
<dbReference type="GO" id="GO:0006313">
    <property type="term" value="P:DNA transposition"/>
    <property type="evidence" value="ECO:0007669"/>
    <property type="project" value="InterPro"/>
</dbReference>
<evidence type="ECO:0000256" key="3">
    <source>
        <dbReference type="ARBA" id="ARBA00013163"/>
    </source>
</evidence>
<evidence type="ECO:0000256" key="6">
    <source>
        <dbReference type="ARBA" id="ARBA00022555"/>
    </source>
</evidence>
<dbReference type="InterPro" id="IPR018163">
    <property type="entry name" value="Thr/Ala-tRNA-synth_IIc_edit"/>
</dbReference>
<dbReference type="FunFam" id="3.40.50.800:FF:000001">
    <property type="entry name" value="Threonine--tRNA ligase"/>
    <property type="match status" value="1"/>
</dbReference>
<dbReference type="InterPro" id="IPR045864">
    <property type="entry name" value="aa-tRNA-synth_II/BPL/LPL"/>
</dbReference>
<dbReference type="InterPro" id="IPR036788">
    <property type="entry name" value="T_IF-3_C_sf"/>
</dbReference>
<dbReference type="HAMAP" id="MF_00080">
    <property type="entry name" value="IF_3"/>
    <property type="match status" value="1"/>
</dbReference>
<dbReference type="Proteomes" id="UP000886998">
    <property type="component" value="Unassembled WGS sequence"/>
</dbReference>
<dbReference type="InterPro" id="IPR004095">
    <property type="entry name" value="TGS"/>
</dbReference>
<protein>
    <recommendedName>
        <fullName evidence="3">threonine--tRNA ligase</fullName>
        <ecNumber evidence="3">6.1.1.3</ecNumber>
    </recommendedName>
    <alternativeName>
        <fullName evidence="15">Threonyl-tRNA synthetase</fullName>
    </alternativeName>
</protein>
<dbReference type="GO" id="GO:0003677">
    <property type="term" value="F:DNA binding"/>
    <property type="evidence" value="ECO:0007669"/>
    <property type="project" value="InterPro"/>
</dbReference>
<dbReference type="PROSITE" id="PS51880">
    <property type="entry name" value="TGS"/>
    <property type="match status" value="1"/>
</dbReference>
<dbReference type="Gene3D" id="3.30.54.20">
    <property type="match status" value="1"/>
</dbReference>
<evidence type="ECO:0000256" key="16">
    <source>
        <dbReference type="ARBA" id="ARBA00049515"/>
    </source>
</evidence>
<dbReference type="Pfam" id="PF07973">
    <property type="entry name" value="tRNA_SAD"/>
    <property type="match status" value="1"/>
</dbReference>
<dbReference type="Gene3D" id="3.10.20.80">
    <property type="entry name" value="Translation initiation factor 3 (IF-3), N-terminal domain"/>
    <property type="match status" value="1"/>
</dbReference>
<keyword evidence="7 19" id="KW-0436">Ligase</keyword>
<evidence type="ECO:0000256" key="7">
    <source>
        <dbReference type="ARBA" id="ARBA00022598"/>
    </source>
</evidence>
<dbReference type="GO" id="GO:0005524">
    <property type="term" value="F:ATP binding"/>
    <property type="evidence" value="ECO:0007669"/>
    <property type="project" value="UniProtKB-KW"/>
</dbReference>
<keyword evidence="13" id="KW-0648">Protein biosynthesis</keyword>
<dbReference type="InterPro" id="IPR004154">
    <property type="entry name" value="Anticodon-bd"/>
</dbReference>
<comment type="caution">
    <text evidence="19">The sequence shown here is derived from an EMBL/GenBank/DDBJ whole genome shotgun (WGS) entry which is preliminary data.</text>
</comment>
<keyword evidence="6" id="KW-0820">tRNA-binding</keyword>
<organism evidence="19 20">
    <name type="scientific">Trichonephila inaurata madagascariensis</name>
    <dbReference type="NCBI Taxonomy" id="2747483"/>
    <lineage>
        <taxon>Eukaryota</taxon>
        <taxon>Metazoa</taxon>
        <taxon>Ecdysozoa</taxon>
        <taxon>Arthropoda</taxon>
        <taxon>Chelicerata</taxon>
        <taxon>Arachnida</taxon>
        <taxon>Araneae</taxon>
        <taxon>Araneomorphae</taxon>
        <taxon>Entelegynae</taxon>
        <taxon>Araneoidea</taxon>
        <taxon>Nephilidae</taxon>
        <taxon>Trichonephila</taxon>
        <taxon>Trichonephila inaurata</taxon>
    </lineage>
</organism>
<evidence type="ECO:0000256" key="12">
    <source>
        <dbReference type="ARBA" id="ARBA00022884"/>
    </source>
</evidence>
<name>A0A8X6Y6H7_9ARAC</name>
<evidence type="ECO:0000256" key="2">
    <source>
        <dbReference type="ARBA" id="ARBA00008226"/>
    </source>
</evidence>
<dbReference type="InterPro" id="IPR036621">
    <property type="entry name" value="Anticodon-bd_dom_sf"/>
</dbReference>
<dbReference type="CDD" id="cd01667">
    <property type="entry name" value="TGS_ThrRS"/>
    <property type="match status" value="1"/>
</dbReference>
<dbReference type="InterPro" id="IPR036787">
    <property type="entry name" value="T_IF-3_N_sf"/>
</dbReference>
<proteinExistence type="inferred from homology"/>
<dbReference type="SUPFAM" id="SSF52954">
    <property type="entry name" value="Class II aaRS ABD-related"/>
    <property type="match status" value="1"/>
</dbReference>
<dbReference type="SUPFAM" id="SSF55681">
    <property type="entry name" value="Class II aaRS and biotin synthetases"/>
    <property type="match status" value="1"/>
</dbReference>
<keyword evidence="9" id="KW-0547">Nucleotide-binding</keyword>
<dbReference type="GO" id="GO:0003743">
    <property type="term" value="F:translation initiation factor activity"/>
    <property type="evidence" value="ECO:0007669"/>
    <property type="project" value="UniProtKB-KW"/>
</dbReference>
<dbReference type="InterPro" id="IPR012676">
    <property type="entry name" value="TGS-like"/>
</dbReference>